<dbReference type="InterPro" id="IPR000182">
    <property type="entry name" value="GNAT_dom"/>
</dbReference>
<evidence type="ECO:0000313" key="2">
    <source>
        <dbReference type="EMBL" id="MFD1067264.1"/>
    </source>
</evidence>
<dbReference type="Pfam" id="PF00583">
    <property type="entry name" value="Acetyltransf_1"/>
    <property type="match status" value="1"/>
</dbReference>
<name>A0ABW3NIM4_9BACI</name>
<proteinExistence type="predicted"/>
<feature type="domain" description="N-acetyltransferase" evidence="1">
    <location>
        <begin position="1"/>
        <end position="115"/>
    </location>
</feature>
<dbReference type="RefSeq" id="WP_379593355.1">
    <property type="nucleotide sequence ID" value="NZ_JBHTKK010000020.1"/>
</dbReference>
<comment type="caution">
    <text evidence="2">The sequence shown here is derived from an EMBL/GenBank/DDBJ whole genome shotgun (WGS) entry which is preliminary data.</text>
</comment>
<evidence type="ECO:0000259" key="1">
    <source>
        <dbReference type="PROSITE" id="PS51186"/>
    </source>
</evidence>
<dbReference type="InterPro" id="IPR016181">
    <property type="entry name" value="Acyl_CoA_acyltransferase"/>
</dbReference>
<dbReference type="Proteomes" id="UP001597041">
    <property type="component" value="Unassembled WGS sequence"/>
</dbReference>
<dbReference type="Gene3D" id="3.40.630.30">
    <property type="match status" value="1"/>
</dbReference>
<evidence type="ECO:0000313" key="3">
    <source>
        <dbReference type="Proteomes" id="UP001597041"/>
    </source>
</evidence>
<organism evidence="2 3">
    <name type="scientific">Oceanobacillus locisalsi</name>
    <dbReference type="NCBI Taxonomy" id="546107"/>
    <lineage>
        <taxon>Bacteria</taxon>
        <taxon>Bacillati</taxon>
        <taxon>Bacillota</taxon>
        <taxon>Bacilli</taxon>
        <taxon>Bacillales</taxon>
        <taxon>Bacillaceae</taxon>
        <taxon>Oceanobacillus</taxon>
    </lineage>
</organism>
<dbReference type="SUPFAM" id="SSF55729">
    <property type="entry name" value="Acyl-CoA N-acyltransferases (Nat)"/>
    <property type="match status" value="1"/>
</dbReference>
<dbReference type="CDD" id="cd04301">
    <property type="entry name" value="NAT_SF"/>
    <property type="match status" value="1"/>
</dbReference>
<dbReference type="PROSITE" id="PS51186">
    <property type="entry name" value="GNAT"/>
    <property type="match status" value="1"/>
</dbReference>
<keyword evidence="3" id="KW-1185">Reference proteome</keyword>
<dbReference type="EMBL" id="JBHTKK010000020">
    <property type="protein sequence ID" value="MFD1067264.1"/>
    <property type="molecule type" value="Genomic_DNA"/>
</dbReference>
<sequence length="256" mass="29859">MHNTLFGLFIDNRLVCTAGYTTFGSANAMLGRLRTDIRYQGQGYSKQLTQYVRNQAFQAQALEWLGANTQKNNIPAQQVLNSSYFEKQTLLYGCTAQSIDNLLRAGNVWPKTTQLKEKQNLLHTYHVNKHTFFPIECYYPFPSTSTLFQEEAKQIEDWRFFQEGDLPPLVTKTDTKKEAYLHAVYPYEDLFQRPGLWETIVQAQKDLQNQCPDETVHVWMDIPASIIHQLPEDHPFELDSPWLLYGMDRNTWKNHT</sequence>
<gene>
    <name evidence="2" type="ORF">ACFQ19_14735</name>
</gene>
<reference evidence="3" key="1">
    <citation type="journal article" date="2019" name="Int. J. Syst. Evol. Microbiol.">
        <title>The Global Catalogue of Microorganisms (GCM) 10K type strain sequencing project: providing services to taxonomists for standard genome sequencing and annotation.</title>
        <authorList>
            <consortium name="The Broad Institute Genomics Platform"/>
            <consortium name="The Broad Institute Genome Sequencing Center for Infectious Disease"/>
            <person name="Wu L."/>
            <person name="Ma J."/>
        </authorList>
    </citation>
    <scope>NUCLEOTIDE SEQUENCE [LARGE SCALE GENOMIC DNA]</scope>
    <source>
        <strain evidence="3">CCUG 56608</strain>
    </source>
</reference>
<accession>A0ABW3NIM4</accession>
<protein>
    <submittedName>
        <fullName evidence="2">GNAT family N-acetyltransferase</fullName>
    </submittedName>
</protein>